<dbReference type="GO" id="GO:0005829">
    <property type="term" value="C:cytosol"/>
    <property type="evidence" value="ECO:0007669"/>
    <property type="project" value="TreeGrafter"/>
</dbReference>
<dbReference type="GO" id="GO:0004623">
    <property type="term" value="F:phospholipase A2 activity"/>
    <property type="evidence" value="ECO:0007669"/>
    <property type="project" value="TreeGrafter"/>
</dbReference>
<dbReference type="Pfam" id="PF01735">
    <property type="entry name" value="PLA2_B"/>
    <property type="match status" value="2"/>
</dbReference>
<evidence type="ECO:0000256" key="10">
    <source>
        <dbReference type="SAM" id="MobiDB-lite"/>
    </source>
</evidence>
<evidence type="ECO:0000256" key="5">
    <source>
        <dbReference type="ARBA" id="ARBA00022963"/>
    </source>
</evidence>
<keyword evidence="7" id="KW-0325">Glycoprotein</keyword>
<evidence type="ECO:0000259" key="11">
    <source>
        <dbReference type="PROSITE" id="PS51210"/>
    </source>
</evidence>
<dbReference type="EC" id="3.1.1.5" evidence="2 9"/>
<accession>A0A2X0LZ24</accession>
<evidence type="ECO:0000256" key="9">
    <source>
        <dbReference type="RuleBase" id="RU362103"/>
    </source>
</evidence>
<dbReference type="PROSITE" id="PS51210">
    <property type="entry name" value="PLA2C"/>
    <property type="match status" value="1"/>
</dbReference>
<reference evidence="12 13" key="1">
    <citation type="submission" date="2016-11" db="EMBL/GenBank/DDBJ databases">
        <authorList>
            <person name="Jaros S."/>
            <person name="Januszkiewicz K."/>
            <person name="Wedrychowicz H."/>
        </authorList>
    </citation>
    <scope>NUCLEOTIDE SEQUENCE [LARGE SCALE GENOMIC DNA]</scope>
</reference>
<keyword evidence="6 8" id="KW-0443">Lipid metabolism</keyword>
<evidence type="ECO:0000256" key="3">
    <source>
        <dbReference type="ARBA" id="ARBA00022729"/>
    </source>
</evidence>
<evidence type="ECO:0000256" key="4">
    <source>
        <dbReference type="ARBA" id="ARBA00022801"/>
    </source>
</evidence>
<dbReference type="InterPro" id="IPR016035">
    <property type="entry name" value="Acyl_Trfase/lysoPLipase"/>
</dbReference>
<feature type="signal peptide" evidence="9">
    <location>
        <begin position="1"/>
        <end position="17"/>
    </location>
</feature>
<keyword evidence="4 8" id="KW-0378">Hydrolase</keyword>
<keyword evidence="5 8" id="KW-0442">Lipid degradation</keyword>
<evidence type="ECO:0000313" key="12">
    <source>
        <dbReference type="EMBL" id="SGY33728.1"/>
    </source>
</evidence>
<dbReference type="STRING" id="796604.A0A2X0LZ24"/>
<dbReference type="InterPro" id="IPR002642">
    <property type="entry name" value="LysoPLipase_cat_dom"/>
</dbReference>
<feature type="chain" id="PRO_5015800772" description="Lysophospholipase" evidence="9">
    <location>
        <begin position="18"/>
        <end position="706"/>
    </location>
</feature>
<dbReference type="Gene3D" id="3.40.1090.10">
    <property type="entry name" value="Cytosolic phospholipase A2 catalytic domain"/>
    <property type="match status" value="1"/>
</dbReference>
<keyword evidence="13" id="KW-1185">Reference proteome</keyword>
<feature type="domain" description="PLA2c" evidence="11">
    <location>
        <begin position="28"/>
        <end position="642"/>
    </location>
</feature>
<comment type="similarity">
    <text evidence="1 9">Belongs to the lysophospholipase family.</text>
</comment>
<feature type="compositionally biased region" description="Low complexity" evidence="10">
    <location>
        <begin position="658"/>
        <end position="670"/>
    </location>
</feature>
<dbReference type="Proteomes" id="UP000249464">
    <property type="component" value="Unassembled WGS sequence"/>
</dbReference>
<dbReference type="EMBL" id="FQNC01000041">
    <property type="protein sequence ID" value="SGY33728.1"/>
    <property type="molecule type" value="Genomic_DNA"/>
</dbReference>
<dbReference type="GO" id="GO:0004622">
    <property type="term" value="F:phosphatidylcholine lysophospholipase activity"/>
    <property type="evidence" value="ECO:0007669"/>
    <property type="project" value="UniProtKB-EC"/>
</dbReference>
<gene>
    <name evidence="12" type="primary">BQ5605_C002g01533</name>
    <name evidence="12" type="ORF">BQ5605_C002G01533</name>
</gene>
<keyword evidence="3 9" id="KW-0732">Signal</keyword>
<dbReference type="SUPFAM" id="SSF52151">
    <property type="entry name" value="FabD/lysophospholipase-like"/>
    <property type="match status" value="1"/>
</dbReference>
<evidence type="ECO:0000256" key="8">
    <source>
        <dbReference type="PROSITE-ProRule" id="PRU00555"/>
    </source>
</evidence>
<dbReference type="AlphaFoldDB" id="A0A2X0LZ24"/>
<dbReference type="SMART" id="SM00022">
    <property type="entry name" value="PLAc"/>
    <property type="match status" value="1"/>
</dbReference>
<evidence type="ECO:0000256" key="6">
    <source>
        <dbReference type="ARBA" id="ARBA00023098"/>
    </source>
</evidence>
<dbReference type="PANTHER" id="PTHR10728:SF33">
    <property type="entry name" value="LYSOPHOSPHOLIPASE 1-RELATED"/>
    <property type="match status" value="1"/>
</dbReference>
<comment type="catalytic activity">
    <reaction evidence="9">
        <text>a 1-acyl-sn-glycero-3-phosphocholine + H2O = sn-glycerol 3-phosphocholine + a fatty acid + H(+)</text>
        <dbReference type="Rhea" id="RHEA:15177"/>
        <dbReference type="ChEBI" id="CHEBI:15377"/>
        <dbReference type="ChEBI" id="CHEBI:15378"/>
        <dbReference type="ChEBI" id="CHEBI:16870"/>
        <dbReference type="ChEBI" id="CHEBI:28868"/>
        <dbReference type="ChEBI" id="CHEBI:58168"/>
        <dbReference type="EC" id="3.1.1.5"/>
    </reaction>
</comment>
<name>A0A2X0LZ24_9BASI</name>
<dbReference type="GO" id="GO:0046475">
    <property type="term" value="P:glycerophospholipid catabolic process"/>
    <property type="evidence" value="ECO:0007669"/>
    <property type="project" value="TreeGrafter"/>
</dbReference>
<sequence>MTLIPYLVLTFSTYVTAQAVSYAPRLVSCPSTPLLNRTGSPLSNNQTLEPREAAYMSTRNNVLRGTWSSYLGDGNDTGYNTSAIINAVPQVSLACSGGGLRASQYCVGTLAGLDARNTTYAGPLLQLSSYLSGLSGGSWAVSSVALNDLGPTDLYSMVLGLNGAPGWKLDLDILAPGGLLGIRENKDYYNVILDDVRAKANAGFPVSLVDIWGSYMTEEQQSKHALTFDVATGRALSLHFFNGTTRNSFFNTTALNDQGLLFQSIKLTTNFQNGAMPYPIVVATSRVSEEQQTSGKSSTVISLSNTQFELSPYSFGSFDPTLSARVPMEYFGTFLNNSLPINGSACVNDYDNAGFVIGTSAALFNAIQNEFSSSTFTSLISTLINDLADIQPTNFSVPLISNVPNPFFGFTPSTTTFESASNGILQLTDGGENGENVPLYPLLVKARAVDVIVAIDSSADTTYGWPNGTSLLATAERVKQFGENYTSFPSIPGGAMDFVQQGLNLRPTFFGCDVASGTVTGQGEYPIVTSKLVTDGQHNQNTVYLPNSPVPNNTQGYTGYQTNTSTLTLNYNLKDTVKFLDASKSNALKGFQNVTAGQTVDPTWPLALKCATIDRARQRAGLPRSSACSTQFERYCWNSTVAPSLTNLTNSTGGGVPATTESTTNTTGSSGTKGGGKASTATQITPAQSSVIVLVICGLAGFAIIA</sequence>
<protein>
    <recommendedName>
        <fullName evidence="2 9">Lysophospholipase</fullName>
        <ecNumber evidence="2 9">3.1.1.5</ecNumber>
    </recommendedName>
</protein>
<feature type="region of interest" description="Disordered" evidence="10">
    <location>
        <begin position="648"/>
        <end position="681"/>
    </location>
</feature>
<evidence type="ECO:0000256" key="1">
    <source>
        <dbReference type="ARBA" id="ARBA00008780"/>
    </source>
</evidence>
<proteinExistence type="inferred from homology"/>
<organism evidence="12 13">
    <name type="scientific">Microbotryum silenes-dioicae</name>
    <dbReference type="NCBI Taxonomy" id="796604"/>
    <lineage>
        <taxon>Eukaryota</taxon>
        <taxon>Fungi</taxon>
        <taxon>Dikarya</taxon>
        <taxon>Basidiomycota</taxon>
        <taxon>Pucciniomycotina</taxon>
        <taxon>Microbotryomycetes</taxon>
        <taxon>Microbotryales</taxon>
        <taxon>Microbotryaceae</taxon>
        <taxon>Microbotryum</taxon>
    </lineage>
</organism>
<evidence type="ECO:0000313" key="13">
    <source>
        <dbReference type="Proteomes" id="UP000249464"/>
    </source>
</evidence>
<evidence type="ECO:0000256" key="2">
    <source>
        <dbReference type="ARBA" id="ARBA00013274"/>
    </source>
</evidence>
<evidence type="ECO:0000256" key="7">
    <source>
        <dbReference type="ARBA" id="ARBA00023180"/>
    </source>
</evidence>
<dbReference type="PANTHER" id="PTHR10728">
    <property type="entry name" value="CYTOSOLIC PHOSPHOLIPASE A2"/>
    <property type="match status" value="1"/>
</dbReference>